<dbReference type="EMBL" id="FUKJ01000317">
    <property type="protein sequence ID" value="SJM94239.1"/>
    <property type="molecule type" value="Genomic_DNA"/>
</dbReference>
<name>A0A1R4HDE9_9GAMM</name>
<proteinExistence type="predicted"/>
<dbReference type="AlphaFoldDB" id="A0A1R4HDE9"/>
<dbReference type="Proteomes" id="UP000195442">
    <property type="component" value="Unassembled WGS sequence"/>
</dbReference>
<organism evidence="1 2">
    <name type="scientific">Crenothrix polyspora</name>
    <dbReference type="NCBI Taxonomy" id="360316"/>
    <lineage>
        <taxon>Bacteria</taxon>
        <taxon>Pseudomonadati</taxon>
        <taxon>Pseudomonadota</taxon>
        <taxon>Gammaproteobacteria</taxon>
        <taxon>Methylococcales</taxon>
        <taxon>Crenotrichaceae</taxon>
        <taxon>Crenothrix</taxon>
    </lineage>
</organism>
<dbReference type="InterPro" id="IPR025427">
    <property type="entry name" value="DUF4160"/>
</dbReference>
<protein>
    <recommendedName>
        <fullName evidence="3">DUF4160 domain-containing protein</fullName>
    </recommendedName>
</protein>
<evidence type="ECO:0000313" key="2">
    <source>
        <dbReference type="Proteomes" id="UP000195442"/>
    </source>
</evidence>
<gene>
    <name evidence="1" type="ORF">CRENPOLYSF2_3840008</name>
</gene>
<keyword evidence="2" id="KW-1185">Reference proteome</keyword>
<evidence type="ECO:0008006" key="3">
    <source>
        <dbReference type="Google" id="ProtNLM"/>
    </source>
</evidence>
<dbReference type="OrthoDB" id="122670at2"/>
<accession>A0A1R4HDE9</accession>
<evidence type="ECO:0000313" key="1">
    <source>
        <dbReference type="EMBL" id="SJM94239.1"/>
    </source>
</evidence>
<dbReference type="Pfam" id="PF13711">
    <property type="entry name" value="DUF4160"/>
    <property type="match status" value="1"/>
</dbReference>
<reference evidence="2" key="1">
    <citation type="submission" date="2017-02" db="EMBL/GenBank/DDBJ databases">
        <authorList>
            <person name="Daims H."/>
        </authorList>
    </citation>
    <scope>NUCLEOTIDE SEQUENCE [LARGE SCALE GENOMIC DNA]</scope>
</reference>
<dbReference type="RefSeq" id="WP_087147719.1">
    <property type="nucleotide sequence ID" value="NZ_FUKJ01000317.1"/>
</dbReference>
<sequence length="71" mass="8129">MPTISMCYGILVLMYFYDNKQHSRPHIHVEYGEASIAIDDGSVLAGNLPASKLKLVQAWIEIHREDRRSRS</sequence>